<protein>
    <submittedName>
        <fullName evidence="1">Uncharacterized protein</fullName>
    </submittedName>
</protein>
<dbReference type="EMBL" id="FUZU01000001">
    <property type="protein sequence ID" value="SKC41905.1"/>
    <property type="molecule type" value="Genomic_DNA"/>
</dbReference>
<proteinExistence type="predicted"/>
<name>A0A1T5IS18_9BACT</name>
<dbReference type="OrthoDB" id="9821347at2"/>
<dbReference type="RefSeq" id="WP_079684969.1">
    <property type="nucleotide sequence ID" value="NZ_FUZU01000001.1"/>
</dbReference>
<keyword evidence="2" id="KW-1185">Reference proteome</keyword>
<evidence type="ECO:0000313" key="1">
    <source>
        <dbReference type="EMBL" id="SKC41905.1"/>
    </source>
</evidence>
<dbReference type="Proteomes" id="UP000190961">
    <property type="component" value="Unassembled WGS sequence"/>
</dbReference>
<dbReference type="AlphaFoldDB" id="A0A1T5IS18"/>
<accession>A0A1T5IS18</accession>
<organism evidence="1 2">
    <name type="scientific">Ohtaekwangia koreensis</name>
    <dbReference type="NCBI Taxonomy" id="688867"/>
    <lineage>
        <taxon>Bacteria</taxon>
        <taxon>Pseudomonadati</taxon>
        <taxon>Bacteroidota</taxon>
        <taxon>Cytophagia</taxon>
        <taxon>Cytophagales</taxon>
        <taxon>Fulvivirgaceae</taxon>
        <taxon>Ohtaekwangia</taxon>
    </lineage>
</organism>
<reference evidence="1 2" key="1">
    <citation type="submission" date="2017-02" db="EMBL/GenBank/DDBJ databases">
        <authorList>
            <person name="Peterson S.W."/>
        </authorList>
    </citation>
    <scope>NUCLEOTIDE SEQUENCE [LARGE SCALE GENOMIC DNA]</scope>
    <source>
        <strain evidence="1 2">DSM 25262</strain>
    </source>
</reference>
<sequence>MKGCIVYPFLYHADFSRGYSWTIELARKLSMPVFLFTVISHEYAATEKEACYYAFMKAHSTYIEPFVATHTSTPEVRTEQICMESDTLAPRFEFSTRLIQLVRQKRDAIVVLQPNLFSESDQQQIIQASNSTIVLPGGIEQNRDEKFTINEEQTFYETFRLSHHFKMSDYFLKSLGSDKESFNYLTSVFGRRC</sequence>
<gene>
    <name evidence="1" type="ORF">SAMN05660236_0331</name>
</gene>
<evidence type="ECO:0000313" key="2">
    <source>
        <dbReference type="Proteomes" id="UP000190961"/>
    </source>
</evidence>